<dbReference type="HOGENOM" id="CLU_2427052_0_0_1"/>
<name>A0A0D2BFI0_9EURO</name>
<dbReference type="EMBL" id="KN847364">
    <property type="protein sequence ID" value="KIW36262.1"/>
    <property type="molecule type" value="Genomic_DNA"/>
</dbReference>
<dbReference type="OrthoDB" id="4157890at2759"/>
<dbReference type="VEuPathDB" id="FungiDB:PV06_11450"/>
<keyword evidence="2" id="KW-1185">Reference proteome</keyword>
<sequence>MSTLFYAENSAPLQGFPSDFDGCITFCEESEGWDWPFPEKGKAIAMAIYEQFAFRCFPPLLRGIGRSLPIALSLESTLKTLHIEPVNCVWK</sequence>
<dbReference type="STRING" id="215243.A0A0D2BFI0"/>
<organism evidence="1 2">
    <name type="scientific">Exophiala oligosperma</name>
    <dbReference type="NCBI Taxonomy" id="215243"/>
    <lineage>
        <taxon>Eukaryota</taxon>
        <taxon>Fungi</taxon>
        <taxon>Dikarya</taxon>
        <taxon>Ascomycota</taxon>
        <taxon>Pezizomycotina</taxon>
        <taxon>Eurotiomycetes</taxon>
        <taxon>Chaetothyriomycetidae</taxon>
        <taxon>Chaetothyriales</taxon>
        <taxon>Herpotrichiellaceae</taxon>
        <taxon>Exophiala</taxon>
    </lineage>
</organism>
<dbReference type="AlphaFoldDB" id="A0A0D2BFI0"/>
<dbReference type="RefSeq" id="XP_016256478.1">
    <property type="nucleotide sequence ID" value="XM_016413130.1"/>
</dbReference>
<accession>A0A0D2BFI0</accession>
<dbReference type="Proteomes" id="UP000053342">
    <property type="component" value="Unassembled WGS sequence"/>
</dbReference>
<protein>
    <submittedName>
        <fullName evidence="1">Uncharacterized protein</fullName>
    </submittedName>
</protein>
<evidence type="ECO:0000313" key="2">
    <source>
        <dbReference type="Proteomes" id="UP000053342"/>
    </source>
</evidence>
<proteinExistence type="predicted"/>
<dbReference type="GeneID" id="27363524"/>
<gene>
    <name evidence="1" type="ORF">PV06_11450</name>
</gene>
<reference evidence="1 2" key="1">
    <citation type="submission" date="2015-01" db="EMBL/GenBank/DDBJ databases">
        <title>The Genome Sequence of Exophiala oligosperma CBS72588.</title>
        <authorList>
            <consortium name="The Broad Institute Genomics Platform"/>
            <person name="Cuomo C."/>
            <person name="de Hoog S."/>
            <person name="Gorbushina A."/>
            <person name="Stielow B."/>
            <person name="Teixiera M."/>
            <person name="Abouelleil A."/>
            <person name="Chapman S.B."/>
            <person name="Priest M."/>
            <person name="Young S.K."/>
            <person name="Wortman J."/>
            <person name="Nusbaum C."/>
            <person name="Birren B."/>
        </authorList>
    </citation>
    <scope>NUCLEOTIDE SEQUENCE [LARGE SCALE GENOMIC DNA]</scope>
    <source>
        <strain evidence="1 2">CBS 72588</strain>
    </source>
</reference>
<evidence type="ECO:0000313" key="1">
    <source>
        <dbReference type="EMBL" id="KIW36262.1"/>
    </source>
</evidence>